<dbReference type="PANTHER" id="PTHR33988:SF2">
    <property type="entry name" value="ENDORIBONUCLEASE MAZF"/>
    <property type="match status" value="1"/>
</dbReference>
<dbReference type="PANTHER" id="PTHR33988">
    <property type="entry name" value="ENDORIBONUCLEASE MAZF-RELATED"/>
    <property type="match status" value="1"/>
</dbReference>
<evidence type="ECO:0000313" key="4">
    <source>
        <dbReference type="Proteomes" id="UP000295500"/>
    </source>
</evidence>
<evidence type="ECO:0000313" key="3">
    <source>
        <dbReference type="EMBL" id="TDP45156.1"/>
    </source>
</evidence>
<dbReference type="GO" id="GO:0003677">
    <property type="term" value="F:DNA binding"/>
    <property type="evidence" value="ECO:0007669"/>
    <property type="project" value="InterPro"/>
</dbReference>
<proteinExistence type="inferred from homology"/>
<dbReference type="OrthoDB" id="9808744at2"/>
<dbReference type="AlphaFoldDB" id="A0A4R6PXF9"/>
<name>A0A4R6PXF9_9FIRM</name>
<dbReference type="GO" id="GO:0016075">
    <property type="term" value="P:rRNA catabolic process"/>
    <property type="evidence" value="ECO:0007669"/>
    <property type="project" value="TreeGrafter"/>
</dbReference>
<dbReference type="Proteomes" id="UP000295500">
    <property type="component" value="Unassembled WGS sequence"/>
</dbReference>
<dbReference type="SUPFAM" id="SSF50118">
    <property type="entry name" value="Cell growth inhibitor/plasmid maintenance toxic component"/>
    <property type="match status" value="1"/>
</dbReference>
<evidence type="ECO:0000256" key="2">
    <source>
        <dbReference type="ARBA" id="ARBA00022649"/>
    </source>
</evidence>
<comment type="caution">
    <text evidence="3">The sequence shown here is derived from an EMBL/GenBank/DDBJ whole genome shotgun (WGS) entry which is preliminary data.</text>
</comment>
<dbReference type="InterPro" id="IPR011067">
    <property type="entry name" value="Plasmid_toxin/cell-grow_inhib"/>
</dbReference>
<keyword evidence="4" id="KW-1185">Reference proteome</keyword>
<dbReference type="RefSeq" id="WP_133529358.1">
    <property type="nucleotide sequence ID" value="NZ_SNXO01000067.1"/>
</dbReference>
<dbReference type="Gene3D" id="2.30.30.110">
    <property type="match status" value="1"/>
</dbReference>
<evidence type="ECO:0000256" key="1">
    <source>
        <dbReference type="ARBA" id="ARBA00007521"/>
    </source>
</evidence>
<protein>
    <submittedName>
        <fullName evidence="3">mRNA interferase MazF</fullName>
    </submittedName>
</protein>
<reference evidence="3 4" key="1">
    <citation type="submission" date="2019-03" db="EMBL/GenBank/DDBJ databases">
        <title>Genomic Encyclopedia of Type Strains, Phase IV (KMG-IV): sequencing the most valuable type-strain genomes for metagenomic binning, comparative biology and taxonomic classification.</title>
        <authorList>
            <person name="Goeker M."/>
        </authorList>
    </citation>
    <scope>NUCLEOTIDE SEQUENCE [LARGE SCALE GENOMIC DNA]</scope>
    <source>
        <strain evidence="3 4">DSM 28287</strain>
    </source>
</reference>
<gene>
    <name evidence="3" type="ORF">EV211_1675</name>
</gene>
<dbReference type="GO" id="GO:0006402">
    <property type="term" value="P:mRNA catabolic process"/>
    <property type="evidence" value="ECO:0007669"/>
    <property type="project" value="TreeGrafter"/>
</dbReference>
<organism evidence="3 4">
    <name type="scientific">Aminicella lysinilytica</name>
    <dbReference type="NCBI Taxonomy" id="433323"/>
    <lineage>
        <taxon>Bacteria</taxon>
        <taxon>Bacillati</taxon>
        <taxon>Bacillota</taxon>
        <taxon>Clostridia</taxon>
        <taxon>Peptostreptococcales</taxon>
        <taxon>Anaerovoracaceae</taxon>
        <taxon>Aminicella</taxon>
    </lineage>
</organism>
<dbReference type="InterPro" id="IPR003477">
    <property type="entry name" value="PemK-like"/>
</dbReference>
<comment type="similarity">
    <text evidence="1">Belongs to the PemK/MazF family.</text>
</comment>
<accession>A0A4R6PXF9</accession>
<dbReference type="GO" id="GO:0004521">
    <property type="term" value="F:RNA endonuclease activity"/>
    <property type="evidence" value="ECO:0007669"/>
    <property type="project" value="TreeGrafter"/>
</dbReference>
<keyword evidence="2" id="KW-1277">Toxin-antitoxin system</keyword>
<dbReference type="EMBL" id="SNXO01000067">
    <property type="protein sequence ID" value="TDP45156.1"/>
    <property type="molecule type" value="Genomic_DNA"/>
</dbReference>
<dbReference type="Pfam" id="PF02452">
    <property type="entry name" value="PemK_toxin"/>
    <property type="match status" value="1"/>
</dbReference>
<sequence length="187" mass="21517">MESKTQRAIKRGDIFYYDFGETEGSIQSGRRPVLVIQADGFNAKSPTVIIASITAVIKKRYLPSHIILGERYGLSKPSMVLLEQIRTVNKVELNDYVGTVDEERMWKKINIAIKKTFGLWFTNLERTGDIRCLCPKCLHDYISNPNYVVRRLDPFAPAKDKCDKCNKVGWDYIIFDRRSTFGEKEGQ</sequence>